<comment type="similarity">
    <text evidence="1">Belongs to the 'GDSL' lipolytic enzyme family.</text>
</comment>
<evidence type="ECO:0000313" key="2">
    <source>
        <dbReference type="EnsemblPlants" id="OMERI04G05320.1"/>
    </source>
</evidence>
<dbReference type="Proteomes" id="UP000008021">
    <property type="component" value="Chromosome 4"/>
</dbReference>
<dbReference type="Pfam" id="PF00657">
    <property type="entry name" value="Lipase_GDSL"/>
    <property type="match status" value="1"/>
</dbReference>
<sequence>MEGTAAVGAADPVAVTVFFGANDASLPDWKQVHQHVPLDEYQSNLRAICAYFMEQWPSTKIILITPPPIYEPVRIRRGMEAKPMVWRSGSAFWEKYTTHLNRKDSEMLY</sequence>
<dbReference type="STRING" id="40149.A0A0E0DBV5"/>
<protein>
    <recommendedName>
        <fullName evidence="4">SGNH hydrolase-type esterase domain-containing protein</fullName>
    </recommendedName>
</protein>
<dbReference type="InterPro" id="IPR001087">
    <property type="entry name" value="GDSL"/>
</dbReference>
<reference evidence="2" key="1">
    <citation type="submission" date="2015-04" db="UniProtKB">
        <authorList>
            <consortium name="EnsemblPlants"/>
        </authorList>
    </citation>
    <scope>IDENTIFICATION</scope>
</reference>
<dbReference type="EnsemblPlants" id="OMERI04G05320.1">
    <property type="protein sequence ID" value="OMERI04G05320.1"/>
    <property type="gene ID" value="OMERI04G05320"/>
</dbReference>
<evidence type="ECO:0008006" key="4">
    <source>
        <dbReference type="Google" id="ProtNLM"/>
    </source>
</evidence>
<name>A0A0E0DBV5_9ORYZ</name>
<dbReference type="Gramene" id="OMERI04G05320.1">
    <property type="protein sequence ID" value="OMERI04G05320.1"/>
    <property type="gene ID" value="OMERI04G05320"/>
</dbReference>
<organism evidence="2">
    <name type="scientific">Oryza meridionalis</name>
    <dbReference type="NCBI Taxonomy" id="40149"/>
    <lineage>
        <taxon>Eukaryota</taxon>
        <taxon>Viridiplantae</taxon>
        <taxon>Streptophyta</taxon>
        <taxon>Embryophyta</taxon>
        <taxon>Tracheophyta</taxon>
        <taxon>Spermatophyta</taxon>
        <taxon>Magnoliopsida</taxon>
        <taxon>Liliopsida</taxon>
        <taxon>Poales</taxon>
        <taxon>Poaceae</taxon>
        <taxon>BOP clade</taxon>
        <taxon>Oryzoideae</taxon>
        <taxon>Oryzeae</taxon>
        <taxon>Oryzinae</taxon>
        <taxon>Oryza</taxon>
    </lineage>
</organism>
<reference evidence="2" key="2">
    <citation type="submission" date="2018-05" db="EMBL/GenBank/DDBJ databases">
        <title>OmerRS3 (Oryza meridionalis Reference Sequence Version 3).</title>
        <authorList>
            <person name="Zhang J."/>
            <person name="Kudrna D."/>
            <person name="Lee S."/>
            <person name="Talag J."/>
            <person name="Welchert J."/>
            <person name="Wing R.A."/>
        </authorList>
    </citation>
    <scope>NUCLEOTIDE SEQUENCE [LARGE SCALE GENOMIC DNA]</scope>
    <source>
        <strain evidence="2">cv. OR44</strain>
    </source>
</reference>
<accession>A0A0E0DBV5</accession>
<keyword evidence="3" id="KW-1185">Reference proteome</keyword>
<dbReference type="Gene3D" id="3.40.50.1110">
    <property type="entry name" value="SGNH hydrolase"/>
    <property type="match status" value="1"/>
</dbReference>
<proteinExistence type="inferred from homology"/>
<dbReference type="PANTHER" id="PTHR14209:SF20">
    <property type="entry name" value="OS09G0121900 PROTEIN"/>
    <property type="match status" value="1"/>
</dbReference>
<dbReference type="SUPFAM" id="SSF52266">
    <property type="entry name" value="SGNH hydrolase"/>
    <property type="match status" value="1"/>
</dbReference>
<dbReference type="GO" id="GO:0016788">
    <property type="term" value="F:hydrolase activity, acting on ester bonds"/>
    <property type="evidence" value="ECO:0007669"/>
    <property type="project" value="InterPro"/>
</dbReference>
<dbReference type="InterPro" id="IPR045136">
    <property type="entry name" value="Iah1-like"/>
</dbReference>
<dbReference type="InterPro" id="IPR036514">
    <property type="entry name" value="SGNH_hydro_sf"/>
</dbReference>
<dbReference type="PANTHER" id="PTHR14209">
    <property type="entry name" value="ISOAMYL ACETATE-HYDROLYZING ESTERASE 1"/>
    <property type="match status" value="1"/>
</dbReference>
<dbReference type="eggNOG" id="KOG3035">
    <property type="taxonomic scope" value="Eukaryota"/>
</dbReference>
<evidence type="ECO:0000256" key="1">
    <source>
        <dbReference type="ARBA" id="ARBA00008668"/>
    </source>
</evidence>
<dbReference type="AlphaFoldDB" id="A0A0E0DBV5"/>
<dbReference type="HOGENOM" id="CLU_174328_0_0_1"/>
<evidence type="ECO:0000313" key="3">
    <source>
        <dbReference type="Proteomes" id="UP000008021"/>
    </source>
</evidence>